<dbReference type="RefSeq" id="WP_234022704.1">
    <property type="nucleotide sequence ID" value="NZ_CP012673.1"/>
</dbReference>
<sequence>MKPASLHEARFSGERALREQVLADEVVKRELHRASRCPGPVDAARRRSWYPPRHPMSASEPTVRPPAAPRRRMRAHVYSRPPEPVYFPEAEEVPETNRHLELRTALYLILKRELAQVATLGSDQFVYWDPTSAKKRLAPDAFVRLGVPHRTFRTWKTWLHGAPDLGVEIVSESDEGEPDWDEKLERYRAAGIREVVRFHPDDRERPIRIWDALDGDLVERAPDDPDLCACEALGLWWTVVENPLVGPMLRLARDREGRELLPTPDEAEAKAREAEAKAREAEAKAREAEAKAREANEKMAAEMAALRAELAQAKSKRRTRR</sequence>
<dbReference type="PANTHER" id="PTHR33352:SF3">
    <property type="entry name" value="SLR1612 PROTEIN"/>
    <property type="match status" value="1"/>
</dbReference>
<dbReference type="EMBL" id="CP012673">
    <property type="protein sequence ID" value="AUX45506.1"/>
    <property type="molecule type" value="Genomic_DNA"/>
</dbReference>
<evidence type="ECO:0000256" key="1">
    <source>
        <dbReference type="SAM" id="MobiDB-lite"/>
    </source>
</evidence>
<reference evidence="3 4" key="1">
    <citation type="submission" date="2015-09" db="EMBL/GenBank/DDBJ databases">
        <title>Sorangium comparison.</title>
        <authorList>
            <person name="Zaburannyi N."/>
            <person name="Bunk B."/>
            <person name="Overmann J."/>
            <person name="Mueller R."/>
        </authorList>
    </citation>
    <scope>NUCLEOTIDE SEQUENCE [LARGE SCALE GENOMIC DNA]</scope>
    <source>
        <strain evidence="3 4">So ce26</strain>
    </source>
</reference>
<protein>
    <recommendedName>
        <fullName evidence="2">Putative restriction endonuclease domain-containing protein</fullName>
    </recommendedName>
</protein>
<dbReference type="Gene3D" id="3.90.1570.10">
    <property type="entry name" value="tt1808, chain A"/>
    <property type="match status" value="1"/>
</dbReference>
<feature type="compositionally biased region" description="Basic and acidic residues" evidence="1">
    <location>
        <begin position="267"/>
        <end position="299"/>
    </location>
</feature>
<organism evidence="3 4">
    <name type="scientific">Sorangium cellulosum</name>
    <name type="common">Polyangium cellulosum</name>
    <dbReference type="NCBI Taxonomy" id="56"/>
    <lineage>
        <taxon>Bacteria</taxon>
        <taxon>Pseudomonadati</taxon>
        <taxon>Myxococcota</taxon>
        <taxon>Polyangia</taxon>
        <taxon>Polyangiales</taxon>
        <taxon>Polyangiaceae</taxon>
        <taxon>Sorangium</taxon>
    </lineage>
</organism>
<proteinExistence type="predicted"/>
<dbReference type="AlphaFoldDB" id="A0A2L0F1U0"/>
<feature type="region of interest" description="Disordered" evidence="1">
    <location>
        <begin position="38"/>
        <end position="73"/>
    </location>
</feature>
<feature type="region of interest" description="Disordered" evidence="1">
    <location>
        <begin position="260"/>
        <end position="299"/>
    </location>
</feature>
<dbReference type="Proteomes" id="UP000238348">
    <property type="component" value="Chromosome"/>
</dbReference>
<dbReference type="InterPro" id="IPR011335">
    <property type="entry name" value="Restrct_endonuc-II-like"/>
</dbReference>
<dbReference type="PANTHER" id="PTHR33352">
    <property type="entry name" value="SLR1095 PROTEIN"/>
    <property type="match status" value="1"/>
</dbReference>
<dbReference type="InterPro" id="IPR012296">
    <property type="entry name" value="Nuclease_put_TT1808"/>
</dbReference>
<feature type="domain" description="Putative restriction endonuclease" evidence="2">
    <location>
        <begin position="93"/>
        <end position="204"/>
    </location>
</feature>
<dbReference type="CDD" id="cd06260">
    <property type="entry name" value="DUF820-like"/>
    <property type="match status" value="1"/>
</dbReference>
<dbReference type="SUPFAM" id="SSF52980">
    <property type="entry name" value="Restriction endonuclease-like"/>
    <property type="match status" value="1"/>
</dbReference>
<evidence type="ECO:0000313" key="3">
    <source>
        <dbReference type="EMBL" id="AUX45506.1"/>
    </source>
</evidence>
<dbReference type="InterPro" id="IPR008538">
    <property type="entry name" value="Uma2"/>
</dbReference>
<name>A0A2L0F1U0_SORCE</name>
<evidence type="ECO:0000313" key="4">
    <source>
        <dbReference type="Proteomes" id="UP000238348"/>
    </source>
</evidence>
<evidence type="ECO:0000259" key="2">
    <source>
        <dbReference type="Pfam" id="PF05685"/>
    </source>
</evidence>
<accession>A0A2L0F1U0</accession>
<gene>
    <name evidence="3" type="ORF">SOCE26_069980</name>
</gene>
<dbReference type="Pfam" id="PF05685">
    <property type="entry name" value="Uma2"/>
    <property type="match status" value="1"/>
</dbReference>